<dbReference type="Pfam" id="PF07470">
    <property type="entry name" value="Glyco_hydro_88"/>
    <property type="match status" value="1"/>
</dbReference>
<evidence type="ECO:0000313" key="3">
    <source>
        <dbReference type="Proteomes" id="UP000600139"/>
    </source>
</evidence>
<evidence type="ECO:0000256" key="1">
    <source>
        <dbReference type="ARBA" id="ARBA00022801"/>
    </source>
</evidence>
<dbReference type="Pfam" id="PF16153">
    <property type="entry name" value="DUF4861"/>
    <property type="match status" value="1"/>
</dbReference>
<dbReference type="InterPro" id="IPR052043">
    <property type="entry name" value="PolySaccharide_Degr_Enz"/>
</dbReference>
<dbReference type="SUPFAM" id="SSF48208">
    <property type="entry name" value="Six-hairpin glycosidases"/>
    <property type="match status" value="1"/>
</dbReference>
<dbReference type="AlphaFoldDB" id="A0A934VDU8"/>
<keyword evidence="3" id="KW-1185">Reference proteome</keyword>
<evidence type="ECO:0000313" key="2">
    <source>
        <dbReference type="EMBL" id="MBK1817929.1"/>
    </source>
</evidence>
<keyword evidence="1 2" id="KW-0378">Hydrolase</keyword>
<dbReference type="PANTHER" id="PTHR33886:SF8">
    <property type="entry name" value="UNSATURATED RHAMNOGALACTURONAN HYDROLASE (EUROFUNG)"/>
    <property type="match status" value="1"/>
</dbReference>
<dbReference type="Gene3D" id="1.50.10.10">
    <property type="match status" value="1"/>
</dbReference>
<sequence>MQLSIKPPRRSLFGKILLLTFVVISPLRAADPKVAEILTDMKRVADWQIANPSKHKIHDWTQAPFFMGLASLHQVSGDEKYLTALDGFGKLLSYGPGPRVTHADDHAVLQAWLEEYRLDKDPAKLNPTVAHFDRLQTALANEGPKSISGGTFTWCWCDALFMSPAIWVQLSELTKDSKYLAWADKEWWTTTDVLYDATHHLYYRDNRFFTKRTPTGKKVFWSRGNGWVVGGLIHVLDHLPADHPSRTKYLGLYHDMMYALVKLQNEDGLWRTSLLDPQDPKGESSGSSFFTYSMAWGINRGLLPAETFRPVVMKGYQALAKNIQPTGMLGYVQKIGEAPDKQDTTAESTEVYGSGAFLLAGSEVVRLLDPAKRRTDLATFDGVKLPERFLPATPRTFARFIPERSDDFAWENDLVAFRTYGPALRSGPENSGIDCWFKRVPYPVIDKWYLQDRLKLEYGKINKPYHDDQGDGYDVYKVSDTRGCGGISVWADDKLYNSETYVAQRVIENTPERVVFELDYASDFKGKVLRETKRITLIMGVRMFQSDSRFTLDGKPAANLDVAIGLMPQVKGGAPVFTPKSGTMHVWETLDGNDLGTGVAIDPARVVKMTTHTDAAGQTQALCLAKTDESGAIRWFSGFGWSGQGDITTEKKWTDYLESFSTKYVKAPYEGYGKSEPIKVHALDVPAAAEAK</sequence>
<dbReference type="PANTHER" id="PTHR33886">
    <property type="entry name" value="UNSATURATED RHAMNOGALACTURONAN HYDROLASE (EUROFUNG)"/>
    <property type="match status" value="1"/>
</dbReference>
<dbReference type="InterPro" id="IPR012341">
    <property type="entry name" value="6hp_glycosidase-like_sf"/>
</dbReference>
<gene>
    <name evidence="2" type="ORF">JIN84_20070</name>
</gene>
<organism evidence="2 3">
    <name type="scientific">Luteolibacter yonseiensis</name>
    <dbReference type="NCBI Taxonomy" id="1144680"/>
    <lineage>
        <taxon>Bacteria</taxon>
        <taxon>Pseudomonadati</taxon>
        <taxon>Verrucomicrobiota</taxon>
        <taxon>Verrucomicrobiia</taxon>
        <taxon>Verrucomicrobiales</taxon>
        <taxon>Verrucomicrobiaceae</taxon>
        <taxon>Luteolibacter</taxon>
    </lineage>
</organism>
<comment type="caution">
    <text evidence="2">The sequence shown here is derived from an EMBL/GenBank/DDBJ whole genome shotgun (WGS) entry which is preliminary data.</text>
</comment>
<dbReference type="GO" id="GO:0016787">
    <property type="term" value="F:hydrolase activity"/>
    <property type="evidence" value="ECO:0007669"/>
    <property type="project" value="UniProtKB-KW"/>
</dbReference>
<dbReference type="Proteomes" id="UP000600139">
    <property type="component" value="Unassembled WGS sequence"/>
</dbReference>
<dbReference type="RefSeq" id="WP_200352854.1">
    <property type="nucleotide sequence ID" value="NZ_BAABHZ010000001.1"/>
</dbReference>
<reference evidence="2" key="1">
    <citation type="submission" date="2021-01" db="EMBL/GenBank/DDBJ databases">
        <title>Modified the classification status of verrucomicrobia.</title>
        <authorList>
            <person name="Feng X."/>
        </authorList>
    </citation>
    <scope>NUCLEOTIDE SEQUENCE</scope>
    <source>
        <strain evidence="2">JCM 18052</strain>
    </source>
</reference>
<dbReference type="InterPro" id="IPR008928">
    <property type="entry name" value="6-hairpin_glycosidase_sf"/>
</dbReference>
<accession>A0A934VDU8</accession>
<dbReference type="InterPro" id="IPR032342">
    <property type="entry name" value="DUF4861"/>
</dbReference>
<dbReference type="InterPro" id="IPR010905">
    <property type="entry name" value="Glyco_hydro_88"/>
</dbReference>
<name>A0A934VDU8_9BACT</name>
<protein>
    <submittedName>
        <fullName evidence="2">Glycoside hydrolase family 88 protein</fullName>
    </submittedName>
</protein>
<dbReference type="EMBL" id="JAENIK010000012">
    <property type="protein sequence ID" value="MBK1817929.1"/>
    <property type="molecule type" value="Genomic_DNA"/>
</dbReference>
<dbReference type="GO" id="GO:0005975">
    <property type="term" value="P:carbohydrate metabolic process"/>
    <property type="evidence" value="ECO:0007669"/>
    <property type="project" value="InterPro"/>
</dbReference>
<proteinExistence type="predicted"/>